<dbReference type="EMBL" id="BOPG01000047">
    <property type="protein sequence ID" value="GIJ59449.1"/>
    <property type="molecule type" value="Genomic_DNA"/>
</dbReference>
<dbReference type="InterPro" id="IPR036465">
    <property type="entry name" value="vWFA_dom_sf"/>
</dbReference>
<proteinExistence type="predicted"/>
<keyword evidence="1" id="KW-0812">Transmembrane</keyword>
<evidence type="ECO:0000256" key="1">
    <source>
        <dbReference type="SAM" id="Phobius"/>
    </source>
</evidence>
<name>A0A8J3Z8H0_9ACTN</name>
<feature type="transmembrane region" description="Helical" evidence="1">
    <location>
        <begin position="6"/>
        <end position="26"/>
    </location>
</feature>
<evidence type="ECO:0000313" key="3">
    <source>
        <dbReference type="EMBL" id="GIJ59449.1"/>
    </source>
</evidence>
<dbReference type="SUPFAM" id="SSF53300">
    <property type="entry name" value="vWA-like"/>
    <property type="match status" value="1"/>
</dbReference>
<comment type="caution">
    <text evidence="3">The sequence shown here is derived from an EMBL/GenBank/DDBJ whole genome shotgun (WGS) entry which is preliminary data.</text>
</comment>
<dbReference type="Pfam" id="PF13519">
    <property type="entry name" value="VWA_2"/>
    <property type="match status" value="1"/>
</dbReference>
<accession>A0A8J3Z8H0</accession>
<protein>
    <submittedName>
        <fullName evidence="3">Membrane protein</fullName>
    </submittedName>
</protein>
<feature type="transmembrane region" description="Helical" evidence="1">
    <location>
        <begin position="47"/>
        <end position="65"/>
    </location>
</feature>
<dbReference type="PANTHER" id="PTHR37947:SF2">
    <property type="entry name" value="VON WILLEBRAND FACTOR TYPE A"/>
    <property type="match status" value="1"/>
</dbReference>
<dbReference type="AlphaFoldDB" id="A0A8J3Z8H0"/>
<keyword evidence="4" id="KW-1185">Reference proteome</keyword>
<dbReference type="PANTHER" id="PTHR37947">
    <property type="entry name" value="BLL2462 PROTEIN"/>
    <property type="match status" value="1"/>
</dbReference>
<organism evidence="3 4">
    <name type="scientific">Virgisporangium aurantiacum</name>
    <dbReference type="NCBI Taxonomy" id="175570"/>
    <lineage>
        <taxon>Bacteria</taxon>
        <taxon>Bacillati</taxon>
        <taxon>Actinomycetota</taxon>
        <taxon>Actinomycetes</taxon>
        <taxon>Micromonosporales</taxon>
        <taxon>Micromonosporaceae</taxon>
        <taxon>Virgisporangium</taxon>
    </lineage>
</organism>
<keyword evidence="1" id="KW-0472">Membrane</keyword>
<dbReference type="InterPro" id="IPR002035">
    <property type="entry name" value="VWF_A"/>
</dbReference>
<feature type="domain" description="VWFA" evidence="2">
    <location>
        <begin position="79"/>
        <end position="279"/>
    </location>
</feature>
<evidence type="ECO:0000313" key="4">
    <source>
        <dbReference type="Proteomes" id="UP000612585"/>
    </source>
</evidence>
<gene>
    <name evidence="3" type="ORF">Vau01_069650</name>
</gene>
<evidence type="ECO:0000259" key="2">
    <source>
        <dbReference type="PROSITE" id="PS50234"/>
    </source>
</evidence>
<reference evidence="3" key="1">
    <citation type="submission" date="2021-01" db="EMBL/GenBank/DDBJ databases">
        <title>Whole genome shotgun sequence of Virgisporangium aurantiacum NBRC 16421.</title>
        <authorList>
            <person name="Komaki H."/>
            <person name="Tamura T."/>
        </authorList>
    </citation>
    <scope>NUCLEOTIDE SEQUENCE</scope>
    <source>
        <strain evidence="3">NBRC 16421</strain>
    </source>
</reference>
<sequence>MTFSYPFMLVVAGVVTVAAVAMYVALHRRRVRALAGTGLAVGRSTKHLPYVFLLAAVPVLLVGAARPEAPVKVPRASGTVMLVVDASNSMTATDLEPTRLGAAQQAATDFVKAQPTSVDIGVVVFGQTALNTQTPTDNHNDAIAAINRVKTGGGTSLGQAILAALSAIVGKPVSLPENPDDPPPADLGYWRSATIVLLSDGENTGGPDAEAAALLASDAGVRIETVGIGTERGATIEVDGFQLSTALNADVLTMISDATGGSYHPAGDPESLREATRSIDLRITLQEKLVELTAVFTIAAIVLLTIGALLMIRWYGRVV</sequence>
<dbReference type="Proteomes" id="UP000612585">
    <property type="component" value="Unassembled WGS sequence"/>
</dbReference>
<dbReference type="PROSITE" id="PS50234">
    <property type="entry name" value="VWFA"/>
    <property type="match status" value="1"/>
</dbReference>
<feature type="transmembrane region" description="Helical" evidence="1">
    <location>
        <begin position="292"/>
        <end position="315"/>
    </location>
</feature>
<keyword evidence="1" id="KW-1133">Transmembrane helix</keyword>
<dbReference type="RefSeq" id="WP_204001762.1">
    <property type="nucleotide sequence ID" value="NZ_BOPG01000047.1"/>
</dbReference>
<dbReference type="Gene3D" id="3.40.50.410">
    <property type="entry name" value="von Willebrand factor, type A domain"/>
    <property type="match status" value="1"/>
</dbReference>
<dbReference type="SMART" id="SM00327">
    <property type="entry name" value="VWA"/>
    <property type="match status" value="1"/>
</dbReference>